<gene>
    <name evidence="1" type="ORF">SAMN05661093_09143</name>
</gene>
<dbReference type="OrthoDB" id="4799037at2"/>
<dbReference type="Proteomes" id="UP000192674">
    <property type="component" value="Unassembled WGS sequence"/>
</dbReference>
<organism evidence="1 2">
    <name type="scientific">Kibdelosporangium aridum</name>
    <dbReference type="NCBI Taxonomy" id="2030"/>
    <lineage>
        <taxon>Bacteria</taxon>
        <taxon>Bacillati</taxon>
        <taxon>Actinomycetota</taxon>
        <taxon>Actinomycetes</taxon>
        <taxon>Pseudonocardiales</taxon>
        <taxon>Pseudonocardiaceae</taxon>
        <taxon>Kibdelosporangium</taxon>
    </lineage>
</organism>
<proteinExistence type="predicted"/>
<evidence type="ECO:0000313" key="1">
    <source>
        <dbReference type="EMBL" id="SMD25457.1"/>
    </source>
</evidence>
<evidence type="ECO:0000313" key="2">
    <source>
        <dbReference type="Proteomes" id="UP000192674"/>
    </source>
</evidence>
<keyword evidence="2" id="KW-1185">Reference proteome</keyword>
<name>A0A1W2FTZ8_KIBAR</name>
<dbReference type="RefSeq" id="WP_084433430.1">
    <property type="nucleotide sequence ID" value="NZ_FWXV01000011.1"/>
</dbReference>
<dbReference type="EMBL" id="FWXV01000011">
    <property type="protein sequence ID" value="SMD25457.1"/>
    <property type="molecule type" value="Genomic_DNA"/>
</dbReference>
<accession>A0A1W2FTZ8</accession>
<reference evidence="1 2" key="1">
    <citation type="submission" date="2017-04" db="EMBL/GenBank/DDBJ databases">
        <authorList>
            <person name="Afonso C.L."/>
            <person name="Miller P.J."/>
            <person name="Scott M.A."/>
            <person name="Spackman E."/>
            <person name="Goraichik I."/>
            <person name="Dimitrov K.M."/>
            <person name="Suarez D.L."/>
            <person name="Swayne D.E."/>
        </authorList>
    </citation>
    <scope>NUCLEOTIDE SEQUENCE [LARGE SCALE GENOMIC DNA]</scope>
    <source>
        <strain evidence="1 2">DSM 43828</strain>
    </source>
</reference>
<sequence length="164" mass="18374">MTTTPTEVATLLVEIGMLTALPDELDDEPWDDEDVPELLVELGVAIAVHGGDVDDLETSYNHLLQDAAACSGNAVTITDVRLTEDGKQLHFVRNGVPTYWHVEHMSDEYMDHLAVYEFIHLLEPDDDRRFHAMPLRDSGEDSYYVLATDEQAKTLTDRLGLDFG</sequence>
<protein>
    <submittedName>
        <fullName evidence="1">Uncharacterized protein</fullName>
    </submittedName>
</protein>
<dbReference type="AlphaFoldDB" id="A0A1W2FTZ8"/>